<reference evidence="3" key="2">
    <citation type="submission" date="2020-01" db="EMBL/GenBank/DDBJ databases">
        <authorList>
            <person name="Algora L."/>
            <person name="Schniete J.K."/>
            <person name="MacFadyen A."/>
            <person name="Hoskisson P.A."/>
            <person name="Hunter I.S."/>
            <person name="Herron P.R."/>
        </authorList>
    </citation>
    <scope>NUCLEOTIDE SEQUENCE</scope>
    <source>
        <strain evidence="3">ATCC 10970</strain>
    </source>
</reference>
<dbReference type="GeneID" id="66860218"/>
<reference evidence="3" key="3">
    <citation type="journal article" date="2021" name="bioRxiv">
        <title>Bilateral symmetry of linear streptomycete chromosomes.</title>
        <authorList>
            <person name="Algora-Gallardo L."/>
            <person name="Schniete J.K."/>
            <person name="Mark D.R."/>
            <person name="Hunter I.S."/>
            <person name="Herron P.R."/>
        </authorList>
    </citation>
    <scope>NUCLEOTIDE SEQUENCE</scope>
    <source>
        <strain evidence="3">ATCC 10970</strain>
    </source>
</reference>
<dbReference type="Gene3D" id="3.50.50.60">
    <property type="entry name" value="FAD/NAD(P)-binding domain"/>
    <property type="match status" value="1"/>
</dbReference>
<dbReference type="Pfam" id="PF01593">
    <property type="entry name" value="Amino_oxidase"/>
    <property type="match status" value="1"/>
</dbReference>
<dbReference type="EMBL" id="CP048261">
    <property type="protein sequence ID" value="QST85413.1"/>
    <property type="molecule type" value="Genomic_DNA"/>
</dbReference>
<dbReference type="PANTHER" id="PTHR42923:SF43">
    <property type="entry name" value="AMINE OXIDASE"/>
    <property type="match status" value="1"/>
</dbReference>
<proteinExistence type="predicted"/>
<sequence>MTTPPPDAVPTAAGRSRRSARPAAPRRGRDRRARVVPPPPGRAGISGEAPHTAVIGGGIAGLAAATALAERGVRVTLYEREAGLGGRLSGRQVQLADGFRATMTRGFHAFFRQYYNLRGLLRRADPALGMLTGLPDYPLRHSSGLRDSFAHVPRTPPWSALGFALLSPTFTLREMARMNPRAALPLLDVRTPGVYERLDGVSARDFLDRIRFPEAAHHLAFEVFSRSFFADPGELSAAEMALMFHIYFLGSSEGLLFDVPDEPFPQALWEPLGRYLTGHGVAVHTGCAVETVEPRPDGGVTVLGSHGAARHDAVVLALDTAGLRGLVAASPRLGDPDWRERVRRLRTAPPFLVSRLWLDRPVAPDRPGFLGTSGFGALDNVSVLERWEGEAARWASRTGGSVVELHAYALRTDTDRRAQQDRLLDQLSRVYPETRGAKVVDAQHEWRADCPLFPVGGYQDRPTVRTPDPAVMVAGDLVRTDLPVALMERAATTGFLAANALLARWGVRGQTLWTVPDRGRSAVLRGMARVAGA</sequence>
<evidence type="ECO:0000259" key="2">
    <source>
        <dbReference type="Pfam" id="PF01593"/>
    </source>
</evidence>
<feature type="domain" description="Amine oxidase" evidence="2">
    <location>
        <begin position="59"/>
        <end position="502"/>
    </location>
</feature>
<evidence type="ECO:0000256" key="1">
    <source>
        <dbReference type="SAM" id="MobiDB-lite"/>
    </source>
</evidence>
<accession>A0A8A1UXS8</accession>
<dbReference type="SUPFAM" id="SSF51905">
    <property type="entry name" value="FAD/NAD(P)-binding domain"/>
    <property type="match status" value="1"/>
</dbReference>
<dbReference type="RefSeq" id="WP_043978170.1">
    <property type="nucleotide sequence ID" value="NZ_CP048261.1"/>
</dbReference>
<reference evidence="3" key="1">
    <citation type="submission" date="2012-12" db="EMBL/GenBank/DDBJ databases">
        <authorList>
            <person name="Pethick F.E."/>
            <person name="MacFadyen A.C."/>
            <person name="Tang Z."/>
            <person name="Sangal V."/>
            <person name="Tze-Tze L."/>
            <person name="Chu J."/>
            <person name="Guo M."/>
            <person name="Kirby R."/>
            <person name="Hoskisson P.A."/>
            <person name="Herron P.R."/>
            <person name="Hunter I.S."/>
        </authorList>
    </citation>
    <scope>NUCLEOTIDE SEQUENCE</scope>
    <source>
        <strain evidence="3">ATCC 10970</strain>
    </source>
</reference>
<feature type="compositionally biased region" description="Basic residues" evidence="1">
    <location>
        <begin position="15"/>
        <end position="34"/>
    </location>
</feature>
<evidence type="ECO:0000313" key="3">
    <source>
        <dbReference type="EMBL" id="QST85413.1"/>
    </source>
</evidence>
<gene>
    <name evidence="3" type="ORF">SRIM_039575</name>
</gene>
<dbReference type="InterPro" id="IPR002937">
    <property type="entry name" value="Amino_oxidase"/>
</dbReference>
<evidence type="ECO:0000313" key="4">
    <source>
        <dbReference type="Proteomes" id="UP000011074"/>
    </source>
</evidence>
<name>A0A8A1UXS8_STRR1</name>
<feature type="region of interest" description="Disordered" evidence="1">
    <location>
        <begin position="1"/>
        <end position="49"/>
    </location>
</feature>
<dbReference type="AlphaFoldDB" id="A0A8A1UXS8"/>
<organism evidence="3 4">
    <name type="scientific">Streptomyces rimosus subsp. rimosus (strain ATCC 10970 / DSM 40260 / JCM 4667 / NRRL 2234)</name>
    <dbReference type="NCBI Taxonomy" id="1265868"/>
    <lineage>
        <taxon>Bacteria</taxon>
        <taxon>Bacillati</taxon>
        <taxon>Actinomycetota</taxon>
        <taxon>Actinomycetes</taxon>
        <taxon>Kitasatosporales</taxon>
        <taxon>Streptomycetaceae</taxon>
        <taxon>Streptomyces</taxon>
    </lineage>
</organism>
<dbReference type="InterPro" id="IPR036188">
    <property type="entry name" value="FAD/NAD-bd_sf"/>
</dbReference>
<dbReference type="Proteomes" id="UP000011074">
    <property type="component" value="Chromosome"/>
</dbReference>
<protein>
    <submittedName>
        <fullName evidence="3">FAD-dependent oxidoreductase</fullName>
    </submittedName>
</protein>
<dbReference type="PANTHER" id="PTHR42923">
    <property type="entry name" value="PROTOPORPHYRINOGEN OXIDASE"/>
    <property type="match status" value="1"/>
</dbReference>
<dbReference type="InterPro" id="IPR050464">
    <property type="entry name" value="Zeta_carotene_desat/Oxidored"/>
</dbReference>
<dbReference type="GO" id="GO:0016491">
    <property type="term" value="F:oxidoreductase activity"/>
    <property type="evidence" value="ECO:0007669"/>
    <property type="project" value="InterPro"/>
</dbReference>
<dbReference type="PRINTS" id="PR00419">
    <property type="entry name" value="ADXRDTASE"/>
</dbReference>